<evidence type="ECO:0000313" key="3">
    <source>
        <dbReference type="Proteomes" id="UP001518925"/>
    </source>
</evidence>
<sequence>MNKLKYLIFTLIVMVLNFGVSYLVSNSIGIHLLDAILYVGIATSTIFIYFSSSGGFTSTRVEAEIATSIEGSKSNYQMKHSPFSLKVNPFVFGCVLFFITGVIIAFLT</sequence>
<evidence type="ECO:0008006" key="4">
    <source>
        <dbReference type="Google" id="ProtNLM"/>
    </source>
</evidence>
<keyword evidence="1" id="KW-1133">Transmembrane helix</keyword>
<keyword evidence="1" id="KW-0472">Membrane</keyword>
<reference evidence="2 3" key="1">
    <citation type="submission" date="2021-02" db="EMBL/GenBank/DDBJ databases">
        <title>Bacillus sp. RD4P76, an endophyte from a halophyte.</title>
        <authorList>
            <person name="Sun J.-Q."/>
        </authorList>
    </citation>
    <scope>NUCLEOTIDE SEQUENCE [LARGE SCALE GENOMIC DNA]</scope>
    <source>
        <strain evidence="2 3">RD4P76</strain>
    </source>
</reference>
<feature type="transmembrane region" description="Helical" evidence="1">
    <location>
        <begin position="6"/>
        <end position="25"/>
    </location>
</feature>
<feature type="transmembrane region" description="Helical" evidence="1">
    <location>
        <begin position="32"/>
        <end position="50"/>
    </location>
</feature>
<proteinExistence type="predicted"/>
<protein>
    <recommendedName>
        <fullName evidence="4">DUF3899 domain-containing protein</fullName>
    </recommendedName>
</protein>
<dbReference type="EMBL" id="JAFELM010000017">
    <property type="protein sequence ID" value="MBM6616961.1"/>
    <property type="molecule type" value="Genomic_DNA"/>
</dbReference>
<keyword evidence="3" id="KW-1185">Reference proteome</keyword>
<name>A0ABS2DHC3_9BACI</name>
<accession>A0ABS2DHC3</accession>
<comment type="caution">
    <text evidence="2">The sequence shown here is derived from an EMBL/GenBank/DDBJ whole genome shotgun (WGS) entry which is preliminary data.</text>
</comment>
<feature type="transmembrane region" description="Helical" evidence="1">
    <location>
        <begin position="87"/>
        <end position="107"/>
    </location>
</feature>
<dbReference type="RefSeq" id="WP_204202350.1">
    <property type="nucleotide sequence ID" value="NZ_JAFELM010000017.1"/>
</dbReference>
<organism evidence="2 3">
    <name type="scientific">Bacillus suaedaesalsae</name>
    <dbReference type="NCBI Taxonomy" id="2810349"/>
    <lineage>
        <taxon>Bacteria</taxon>
        <taxon>Bacillati</taxon>
        <taxon>Bacillota</taxon>
        <taxon>Bacilli</taxon>
        <taxon>Bacillales</taxon>
        <taxon>Bacillaceae</taxon>
        <taxon>Bacillus</taxon>
    </lineage>
</organism>
<keyword evidence="1" id="KW-0812">Transmembrane</keyword>
<gene>
    <name evidence="2" type="ORF">JR050_04610</name>
</gene>
<evidence type="ECO:0000256" key="1">
    <source>
        <dbReference type="SAM" id="Phobius"/>
    </source>
</evidence>
<dbReference type="Proteomes" id="UP001518925">
    <property type="component" value="Unassembled WGS sequence"/>
</dbReference>
<evidence type="ECO:0000313" key="2">
    <source>
        <dbReference type="EMBL" id="MBM6616961.1"/>
    </source>
</evidence>